<dbReference type="AlphaFoldDB" id="A0A6L5XBJ1"/>
<protein>
    <submittedName>
        <fullName evidence="1">Uncharacterized protein</fullName>
    </submittedName>
</protein>
<dbReference type="RefSeq" id="WP_154327807.1">
    <property type="nucleotide sequence ID" value="NZ_CP045696.1"/>
</dbReference>
<reference evidence="1 2" key="1">
    <citation type="submission" date="2019-08" db="EMBL/GenBank/DDBJ databases">
        <title>In-depth cultivation of the pig gut microbiome towards novel bacterial diversity and tailored functional studies.</title>
        <authorList>
            <person name="Wylensek D."/>
            <person name="Hitch T.C.A."/>
            <person name="Clavel T."/>
        </authorList>
    </citation>
    <scope>NUCLEOTIDE SEQUENCE [LARGE SCALE GENOMIC DNA]</scope>
    <source>
        <strain evidence="1 2">Oil-RF-744-WCA-WT-10</strain>
    </source>
</reference>
<evidence type="ECO:0000313" key="1">
    <source>
        <dbReference type="EMBL" id="MSS17730.1"/>
    </source>
</evidence>
<gene>
    <name evidence="1" type="ORF">FYJ29_08175</name>
</gene>
<keyword evidence="2" id="KW-1185">Reference proteome</keyword>
<sequence>METTSSNNRLAWIAALLCCLIVLATLCLSRPSRNEQLEAVNQAGRAYVSARIDSLGLDSVPVMGNIMSEGAKWIGNEAMQSYLDSNFTFHDYYLWTTGTLTLRNGQQRRVAVGLLGHTWVSDKAEIGTAMVEAMQESAGSKLSGIVSTLLRALLLQP</sequence>
<proteinExistence type="predicted"/>
<dbReference type="EMBL" id="VULT01000011">
    <property type="protein sequence ID" value="MSS17730.1"/>
    <property type="molecule type" value="Genomic_DNA"/>
</dbReference>
<accession>A0A6L5XBJ1</accession>
<name>A0A6L5XBJ1_9BACT</name>
<dbReference type="Proteomes" id="UP000483362">
    <property type="component" value="Unassembled WGS sequence"/>
</dbReference>
<organism evidence="1 2">
    <name type="scientific">Sodaliphilus pleomorphus</name>
    <dbReference type="NCBI Taxonomy" id="2606626"/>
    <lineage>
        <taxon>Bacteria</taxon>
        <taxon>Pseudomonadati</taxon>
        <taxon>Bacteroidota</taxon>
        <taxon>Bacteroidia</taxon>
        <taxon>Bacteroidales</taxon>
        <taxon>Muribaculaceae</taxon>
        <taxon>Sodaliphilus</taxon>
    </lineage>
</organism>
<evidence type="ECO:0000313" key="2">
    <source>
        <dbReference type="Proteomes" id="UP000483362"/>
    </source>
</evidence>
<comment type="caution">
    <text evidence="1">The sequence shown here is derived from an EMBL/GenBank/DDBJ whole genome shotgun (WGS) entry which is preliminary data.</text>
</comment>